<dbReference type="SUPFAM" id="SSF52172">
    <property type="entry name" value="CheY-like"/>
    <property type="match status" value="1"/>
</dbReference>
<evidence type="ECO:0000256" key="3">
    <source>
        <dbReference type="ARBA" id="ARBA00022490"/>
    </source>
</evidence>
<keyword evidence="3" id="KW-0963">Cytoplasm</keyword>
<dbReference type="InterPro" id="IPR009057">
    <property type="entry name" value="Homeodomain-like_sf"/>
</dbReference>
<comment type="function">
    <text evidence="16">Member of the two-component regulatory system NtrB/NtrC, which controls expression of the nitrogen-regulated (ntr) genes in response to nitrogen limitation. Phosphorylated NtrC binds directly to DNA and stimulates the formation of open promoter-sigma54-RNA polymerase complexes.</text>
</comment>
<dbReference type="Gene3D" id="1.10.8.60">
    <property type="match status" value="1"/>
</dbReference>
<dbReference type="InterPro" id="IPR025943">
    <property type="entry name" value="Sigma_54_int_dom_ATP-bd_2"/>
</dbReference>
<dbReference type="InterPro" id="IPR027417">
    <property type="entry name" value="P-loop_NTPase"/>
</dbReference>
<evidence type="ECO:0000256" key="2">
    <source>
        <dbReference type="ARBA" id="ARBA00019059"/>
    </source>
</evidence>
<dbReference type="SUPFAM" id="SSF46689">
    <property type="entry name" value="Homeodomain-like"/>
    <property type="match status" value="1"/>
</dbReference>
<dbReference type="EMBL" id="CP165734">
    <property type="protein sequence ID" value="XDV57005.1"/>
    <property type="molecule type" value="Genomic_DNA"/>
</dbReference>
<evidence type="ECO:0000259" key="18">
    <source>
        <dbReference type="PROSITE" id="PS50045"/>
    </source>
</evidence>
<evidence type="ECO:0000256" key="14">
    <source>
        <dbReference type="ARBA" id="ARBA00029881"/>
    </source>
</evidence>
<dbReference type="FunFam" id="3.40.50.300:FF:000006">
    <property type="entry name" value="DNA-binding transcriptional regulator NtrC"/>
    <property type="match status" value="1"/>
</dbReference>
<dbReference type="PROSITE" id="PS50045">
    <property type="entry name" value="SIGMA54_INTERACT_4"/>
    <property type="match status" value="1"/>
</dbReference>
<evidence type="ECO:0000256" key="17">
    <source>
        <dbReference type="PROSITE-ProRule" id="PRU00169"/>
    </source>
</evidence>
<evidence type="ECO:0000256" key="11">
    <source>
        <dbReference type="ARBA" id="ARBA00023159"/>
    </source>
</evidence>
<accession>A0AB39XG83</accession>
<evidence type="ECO:0000256" key="8">
    <source>
        <dbReference type="ARBA" id="ARBA00023012"/>
    </source>
</evidence>
<proteinExistence type="predicted"/>
<feature type="modified residue" description="4-aspartylphosphate" evidence="17">
    <location>
        <position position="56"/>
    </location>
</feature>
<keyword evidence="13" id="KW-0535">Nitrogen fixation</keyword>
<dbReference type="InterPro" id="IPR001789">
    <property type="entry name" value="Sig_transdc_resp-reg_receiver"/>
</dbReference>
<evidence type="ECO:0000256" key="1">
    <source>
        <dbReference type="ARBA" id="ARBA00004496"/>
    </source>
</evidence>
<dbReference type="SUPFAM" id="SSF52540">
    <property type="entry name" value="P-loop containing nucleoside triphosphate hydrolases"/>
    <property type="match status" value="1"/>
</dbReference>
<dbReference type="InterPro" id="IPR058031">
    <property type="entry name" value="AAA_lid_NorR"/>
</dbReference>
<comment type="subcellular location">
    <subcellularLocation>
        <location evidence="1">Cytoplasm</location>
    </subcellularLocation>
</comment>
<keyword evidence="7" id="KW-0067">ATP-binding</keyword>
<dbReference type="Gene3D" id="3.40.50.2300">
    <property type="match status" value="1"/>
</dbReference>
<dbReference type="SMART" id="SM00382">
    <property type="entry name" value="AAA"/>
    <property type="match status" value="1"/>
</dbReference>
<dbReference type="GO" id="GO:0005737">
    <property type="term" value="C:cytoplasm"/>
    <property type="evidence" value="ECO:0007669"/>
    <property type="project" value="UniProtKB-SubCell"/>
</dbReference>
<dbReference type="InterPro" id="IPR002078">
    <property type="entry name" value="Sigma_54_int"/>
</dbReference>
<dbReference type="Pfam" id="PF00158">
    <property type="entry name" value="Sigma54_activat"/>
    <property type="match status" value="1"/>
</dbReference>
<keyword evidence="5 17" id="KW-0597">Phosphoprotein</keyword>
<keyword evidence="10" id="KW-0238">DNA-binding</keyword>
<dbReference type="InterPro" id="IPR025662">
    <property type="entry name" value="Sigma_54_int_dom_ATP-bd_1"/>
</dbReference>
<keyword evidence="11" id="KW-0010">Activator</keyword>
<keyword evidence="9" id="KW-0805">Transcription regulation</keyword>
<dbReference type="SMART" id="SM00448">
    <property type="entry name" value="REC"/>
    <property type="match status" value="1"/>
</dbReference>
<gene>
    <name evidence="20" type="ORF">AB8Z38_31205</name>
</gene>
<dbReference type="CDD" id="cd00009">
    <property type="entry name" value="AAA"/>
    <property type="match status" value="1"/>
</dbReference>
<dbReference type="PROSITE" id="PS50110">
    <property type="entry name" value="RESPONSE_REGULATORY"/>
    <property type="match status" value="1"/>
</dbReference>
<keyword evidence="6" id="KW-0547">Nucleotide-binding</keyword>
<dbReference type="AlphaFoldDB" id="A0AB39XG83"/>
<evidence type="ECO:0000256" key="13">
    <source>
        <dbReference type="ARBA" id="ARBA00023231"/>
    </source>
</evidence>
<evidence type="ECO:0000256" key="5">
    <source>
        <dbReference type="ARBA" id="ARBA00022553"/>
    </source>
</evidence>
<evidence type="ECO:0000256" key="10">
    <source>
        <dbReference type="ARBA" id="ARBA00023125"/>
    </source>
</evidence>
<dbReference type="FunFam" id="1.10.8.60:FF:000014">
    <property type="entry name" value="DNA-binding transcriptional regulator NtrC"/>
    <property type="match status" value="1"/>
</dbReference>
<sequence>MAASILIADDDAVARRLVENMVQKCGYETIVVESGDAALAVLTAPDASAIDAVVLDLVMPGLDGMGVLSKIREAGLNVPVIVQTAHGGIDNVISAMRAGAADFVVKPVGLERLQVSLRNALNASALKGELQRIRHSREGRLSFADIITRAEAMAPVMRAAQKAASSSIPVLIEGESGVGKEMFARAIHGSSERKAKPFVAVNCGAIPDNLVESILFGHEKGAFTGATERHAGKFVEAHGGTLFLDEVSELPLAAQVKLLRALQEGAVEAVGGRKPVKVDVRIISATNRKLLDRVKQGHFREDLFYRLHVLPLTIPSLRARREDIPHLLRHFLARFAAEENRAITGISGEAVAHLAELDWPGNIRQLENAVYRAVVMSEGDQLGLEDFPLLASHPHSATDIPTAPLMIEPIGAPALVSGNEIPIAPLPSSGSLALLTPTGDVRPLEEMENEIIRFAISHYRGQMSEVARRLKIGRSTLYRKLDEAGVHGHGGKSGEETH</sequence>
<keyword evidence="12" id="KW-0804">Transcription</keyword>
<dbReference type="GO" id="GO:0000160">
    <property type="term" value="P:phosphorelay signal transduction system"/>
    <property type="evidence" value="ECO:0007669"/>
    <property type="project" value="UniProtKB-KW"/>
</dbReference>
<dbReference type="PANTHER" id="PTHR32071">
    <property type="entry name" value="TRANSCRIPTIONAL REGULATORY PROTEIN"/>
    <property type="match status" value="1"/>
</dbReference>
<dbReference type="Gene3D" id="3.40.50.300">
    <property type="entry name" value="P-loop containing nucleotide triphosphate hydrolases"/>
    <property type="match status" value="1"/>
</dbReference>
<evidence type="ECO:0000256" key="4">
    <source>
        <dbReference type="ARBA" id="ARBA00022491"/>
    </source>
</evidence>
<protein>
    <recommendedName>
        <fullName evidence="2">DNA-binding transcriptional regulator NtrC</fullName>
    </recommendedName>
    <alternativeName>
        <fullName evidence="14">Nitrogen regulation protein NR(I)</fullName>
    </alternativeName>
    <alternativeName>
        <fullName evidence="15">Nitrogen regulator I</fullName>
    </alternativeName>
</protein>
<dbReference type="PROSITE" id="PS00688">
    <property type="entry name" value="SIGMA54_INTERACT_3"/>
    <property type="match status" value="1"/>
</dbReference>
<keyword evidence="8" id="KW-0902">Two-component regulatory system</keyword>
<dbReference type="InterPro" id="IPR011006">
    <property type="entry name" value="CheY-like_superfamily"/>
</dbReference>
<evidence type="ECO:0000259" key="19">
    <source>
        <dbReference type="PROSITE" id="PS50110"/>
    </source>
</evidence>
<feature type="domain" description="Response regulatory" evidence="19">
    <location>
        <begin position="4"/>
        <end position="121"/>
    </location>
</feature>
<evidence type="ECO:0000256" key="12">
    <source>
        <dbReference type="ARBA" id="ARBA00023163"/>
    </source>
</evidence>
<dbReference type="RefSeq" id="WP_369721444.1">
    <property type="nucleotide sequence ID" value="NZ_CP165734.1"/>
</dbReference>
<evidence type="ECO:0000256" key="16">
    <source>
        <dbReference type="ARBA" id="ARBA00043886"/>
    </source>
</evidence>
<feature type="domain" description="Sigma-54 factor interaction" evidence="18">
    <location>
        <begin position="146"/>
        <end position="375"/>
    </location>
</feature>
<evidence type="ECO:0000313" key="20">
    <source>
        <dbReference type="EMBL" id="XDV57005.1"/>
    </source>
</evidence>
<evidence type="ECO:0000256" key="9">
    <source>
        <dbReference type="ARBA" id="ARBA00023015"/>
    </source>
</evidence>
<dbReference type="GO" id="GO:0043565">
    <property type="term" value="F:sequence-specific DNA binding"/>
    <property type="evidence" value="ECO:0007669"/>
    <property type="project" value="InterPro"/>
</dbReference>
<organism evidence="20">
    <name type="scientific">Bradyrhizobium sp. LLZ17</name>
    <dbReference type="NCBI Taxonomy" id="3239388"/>
    <lineage>
        <taxon>Bacteria</taxon>
        <taxon>Pseudomonadati</taxon>
        <taxon>Pseudomonadota</taxon>
        <taxon>Alphaproteobacteria</taxon>
        <taxon>Hyphomicrobiales</taxon>
        <taxon>Nitrobacteraceae</taxon>
        <taxon>Bradyrhizobium</taxon>
    </lineage>
</organism>
<dbReference type="GO" id="GO:0005524">
    <property type="term" value="F:ATP binding"/>
    <property type="evidence" value="ECO:0007669"/>
    <property type="project" value="UniProtKB-KW"/>
</dbReference>
<dbReference type="Pfam" id="PF00072">
    <property type="entry name" value="Response_reg"/>
    <property type="match status" value="1"/>
</dbReference>
<dbReference type="Gene3D" id="1.10.10.60">
    <property type="entry name" value="Homeodomain-like"/>
    <property type="match status" value="1"/>
</dbReference>
<dbReference type="InterPro" id="IPR025944">
    <property type="entry name" value="Sigma_54_int_dom_CS"/>
</dbReference>
<dbReference type="GO" id="GO:0006355">
    <property type="term" value="P:regulation of DNA-templated transcription"/>
    <property type="evidence" value="ECO:0007669"/>
    <property type="project" value="InterPro"/>
</dbReference>
<reference evidence="20" key="1">
    <citation type="submission" date="2024-08" db="EMBL/GenBank/DDBJ databases">
        <authorList>
            <person name="Chaddad Z."/>
            <person name="Lamrabet M."/>
            <person name="Bouhnik O."/>
            <person name="Alami S."/>
            <person name="Wipf D."/>
            <person name="Courty P.E."/>
            <person name="Missbah El Idrissi M."/>
        </authorList>
    </citation>
    <scope>NUCLEOTIDE SEQUENCE</scope>
    <source>
        <strain evidence="20">LLZ17</strain>
    </source>
</reference>
<keyword evidence="4" id="KW-0678">Repressor</keyword>
<evidence type="ECO:0000256" key="7">
    <source>
        <dbReference type="ARBA" id="ARBA00022840"/>
    </source>
</evidence>
<dbReference type="InterPro" id="IPR002197">
    <property type="entry name" value="HTH_Fis"/>
</dbReference>
<dbReference type="PROSITE" id="PS00675">
    <property type="entry name" value="SIGMA54_INTERACT_1"/>
    <property type="match status" value="1"/>
</dbReference>
<evidence type="ECO:0000256" key="15">
    <source>
        <dbReference type="ARBA" id="ARBA00031910"/>
    </source>
</evidence>
<dbReference type="Pfam" id="PF25601">
    <property type="entry name" value="AAA_lid_14"/>
    <property type="match status" value="1"/>
</dbReference>
<dbReference type="InterPro" id="IPR003593">
    <property type="entry name" value="AAA+_ATPase"/>
</dbReference>
<name>A0AB39XG83_9BRAD</name>
<evidence type="ECO:0000256" key="6">
    <source>
        <dbReference type="ARBA" id="ARBA00022741"/>
    </source>
</evidence>
<dbReference type="PROSITE" id="PS00676">
    <property type="entry name" value="SIGMA54_INTERACT_2"/>
    <property type="match status" value="1"/>
</dbReference>
<dbReference type="Pfam" id="PF02954">
    <property type="entry name" value="HTH_8"/>
    <property type="match status" value="1"/>
</dbReference>
<dbReference type="PANTHER" id="PTHR32071:SF95">
    <property type="entry name" value="DNA-BINDING TRANSCRIPTIONAL REGULATOR NTRC"/>
    <property type="match status" value="1"/>
</dbReference>